<feature type="chain" id="PRO_5038619219" description="DUF732 domain-containing protein" evidence="1">
    <location>
        <begin position="21"/>
        <end position="103"/>
    </location>
</feature>
<comment type="caution">
    <text evidence="3">The sequence shown here is derived from an EMBL/GenBank/DDBJ whole genome shotgun (WGS) entry which is preliminary data.</text>
</comment>
<dbReference type="EMBL" id="BJVJ01000012">
    <property type="protein sequence ID" value="GEL22765.1"/>
    <property type="molecule type" value="Genomic_DNA"/>
</dbReference>
<dbReference type="OrthoDB" id="9810371at2"/>
<sequence length="103" mass="11071">MFVRRLTIVPAAAAVLFLLAGCGGKTPAEEAFLADVQKSGSEITLSDPDKYLERGHALCDAAKNLKPEDREVVTFMSAKDLGWPDSVFLSATRNLCPDLFPGS</sequence>
<dbReference type="InterPro" id="IPR007969">
    <property type="entry name" value="DUF732"/>
</dbReference>
<accession>A0A511DD79</accession>
<feature type="signal peptide" evidence="1">
    <location>
        <begin position="1"/>
        <end position="20"/>
    </location>
</feature>
<dbReference type="AlphaFoldDB" id="A0A511DD79"/>
<evidence type="ECO:0000259" key="2">
    <source>
        <dbReference type="Pfam" id="PF05305"/>
    </source>
</evidence>
<name>A0A511DD79_9PSEU</name>
<dbReference type="Proteomes" id="UP000321685">
    <property type="component" value="Unassembled WGS sequence"/>
</dbReference>
<organism evidence="3 4">
    <name type="scientific">Pseudonocardia sulfidoxydans NBRC 16205</name>
    <dbReference type="NCBI Taxonomy" id="1223511"/>
    <lineage>
        <taxon>Bacteria</taxon>
        <taxon>Bacillati</taxon>
        <taxon>Actinomycetota</taxon>
        <taxon>Actinomycetes</taxon>
        <taxon>Pseudonocardiales</taxon>
        <taxon>Pseudonocardiaceae</taxon>
        <taxon>Pseudonocardia</taxon>
    </lineage>
</organism>
<keyword evidence="4" id="KW-1185">Reference proteome</keyword>
<dbReference type="PROSITE" id="PS51257">
    <property type="entry name" value="PROKAR_LIPOPROTEIN"/>
    <property type="match status" value="1"/>
</dbReference>
<keyword evidence="1" id="KW-0732">Signal</keyword>
<protein>
    <recommendedName>
        <fullName evidence="2">DUF732 domain-containing protein</fullName>
    </recommendedName>
</protein>
<reference evidence="3 4" key="1">
    <citation type="submission" date="2019-07" db="EMBL/GenBank/DDBJ databases">
        <title>Whole genome shotgun sequence of Pseudonocardia sulfidoxydans NBRC 16205.</title>
        <authorList>
            <person name="Hosoyama A."/>
            <person name="Uohara A."/>
            <person name="Ohji S."/>
            <person name="Ichikawa N."/>
        </authorList>
    </citation>
    <scope>NUCLEOTIDE SEQUENCE [LARGE SCALE GENOMIC DNA]</scope>
    <source>
        <strain evidence="3 4">NBRC 16205</strain>
    </source>
</reference>
<evidence type="ECO:0000313" key="3">
    <source>
        <dbReference type="EMBL" id="GEL22765.1"/>
    </source>
</evidence>
<feature type="domain" description="DUF732" evidence="2">
    <location>
        <begin position="28"/>
        <end position="98"/>
    </location>
</feature>
<dbReference type="Pfam" id="PF05305">
    <property type="entry name" value="DUF732"/>
    <property type="match status" value="1"/>
</dbReference>
<evidence type="ECO:0000256" key="1">
    <source>
        <dbReference type="SAM" id="SignalP"/>
    </source>
</evidence>
<proteinExistence type="predicted"/>
<evidence type="ECO:0000313" key="4">
    <source>
        <dbReference type="Proteomes" id="UP000321685"/>
    </source>
</evidence>
<gene>
    <name evidence="3" type="ORF">PSU4_17190</name>
</gene>